<organism evidence="2 3">
    <name type="scientific">Tanacetum coccineum</name>
    <dbReference type="NCBI Taxonomy" id="301880"/>
    <lineage>
        <taxon>Eukaryota</taxon>
        <taxon>Viridiplantae</taxon>
        <taxon>Streptophyta</taxon>
        <taxon>Embryophyta</taxon>
        <taxon>Tracheophyta</taxon>
        <taxon>Spermatophyta</taxon>
        <taxon>Magnoliopsida</taxon>
        <taxon>eudicotyledons</taxon>
        <taxon>Gunneridae</taxon>
        <taxon>Pentapetalae</taxon>
        <taxon>asterids</taxon>
        <taxon>campanulids</taxon>
        <taxon>Asterales</taxon>
        <taxon>Asteraceae</taxon>
        <taxon>Asteroideae</taxon>
        <taxon>Anthemideae</taxon>
        <taxon>Anthemidinae</taxon>
        <taxon>Tanacetum</taxon>
    </lineage>
</organism>
<keyword evidence="3" id="KW-1185">Reference proteome</keyword>
<evidence type="ECO:0000313" key="2">
    <source>
        <dbReference type="EMBL" id="GJT64480.1"/>
    </source>
</evidence>
<dbReference type="Proteomes" id="UP001151760">
    <property type="component" value="Unassembled WGS sequence"/>
</dbReference>
<evidence type="ECO:0000256" key="1">
    <source>
        <dbReference type="SAM" id="MobiDB-lite"/>
    </source>
</evidence>
<gene>
    <name evidence="2" type="ORF">Tco_1015960</name>
</gene>
<feature type="region of interest" description="Disordered" evidence="1">
    <location>
        <begin position="271"/>
        <end position="397"/>
    </location>
</feature>
<reference evidence="2" key="1">
    <citation type="journal article" date="2022" name="Int. J. Mol. Sci.">
        <title>Draft Genome of Tanacetum Coccineum: Genomic Comparison of Closely Related Tanacetum-Family Plants.</title>
        <authorList>
            <person name="Yamashiro T."/>
            <person name="Shiraishi A."/>
            <person name="Nakayama K."/>
            <person name="Satake H."/>
        </authorList>
    </citation>
    <scope>NUCLEOTIDE SEQUENCE</scope>
</reference>
<evidence type="ECO:0008006" key="4">
    <source>
        <dbReference type="Google" id="ProtNLM"/>
    </source>
</evidence>
<name>A0ABQ5FMF1_9ASTR</name>
<feature type="compositionally biased region" description="Basic and acidic residues" evidence="1">
    <location>
        <begin position="271"/>
        <end position="312"/>
    </location>
</feature>
<accession>A0ABQ5FMF1</accession>
<reference evidence="2" key="2">
    <citation type="submission" date="2022-01" db="EMBL/GenBank/DDBJ databases">
        <authorList>
            <person name="Yamashiro T."/>
            <person name="Shiraishi A."/>
            <person name="Satake H."/>
            <person name="Nakayama K."/>
        </authorList>
    </citation>
    <scope>NUCLEOTIDE SEQUENCE</scope>
</reference>
<proteinExistence type="predicted"/>
<comment type="caution">
    <text evidence="2">The sequence shown here is derived from an EMBL/GenBank/DDBJ whole genome shotgun (WGS) entry which is preliminary data.</text>
</comment>
<sequence>MTTLAEFMIIAGADNRPPMLEKSMYDSWKSRMELYIENRENRIMILNSVLTGSLVWHTVDEENGNQVKDDAQATQKTNAPIPSSSISSDYAAKFLNFDNIPPTDTEVISMMDINVQHELPCTSSLLTIHVSVIHEQDVINPSETVTTTLAPAISLLLSSLYPALQQIAPIPTPTTTEATTSTTNLKDVDNSTKVLSTIKSEVPNSVKEYLGSSLDNALHKQYTHQKSIKDIREIKMEHARKHPKQRALYHALMESIVEDEDAMDEGVVDKLKKRKPDDANKDEGASARSDRGLKRQKTSKDTEPSKKAKSIETLKGTSKSQPKSTGKSAQAEEIVFEAGDTQGPQNLGEDMGNTDEPPVVNVDLKDWFKKLERPPTPDPESNKGKSVENKPTLWNLK</sequence>
<feature type="compositionally biased region" description="Polar residues" evidence="1">
    <location>
        <begin position="315"/>
        <end position="328"/>
    </location>
</feature>
<protein>
    <recommendedName>
        <fullName evidence="4">Integrase, catalytic region, zinc finger, CCHC-type, peptidase aspartic, catalytic</fullName>
    </recommendedName>
</protein>
<feature type="compositionally biased region" description="Basic and acidic residues" evidence="1">
    <location>
        <begin position="363"/>
        <end position="388"/>
    </location>
</feature>
<evidence type="ECO:0000313" key="3">
    <source>
        <dbReference type="Proteomes" id="UP001151760"/>
    </source>
</evidence>
<dbReference type="EMBL" id="BQNB010017548">
    <property type="protein sequence ID" value="GJT64480.1"/>
    <property type="molecule type" value="Genomic_DNA"/>
</dbReference>